<feature type="transmembrane region" description="Helical" evidence="5">
    <location>
        <begin position="334"/>
        <end position="362"/>
    </location>
</feature>
<organism evidence="7 8">
    <name type="scientific">Pseudarthrobacter equi</name>
    <dbReference type="NCBI Taxonomy" id="728066"/>
    <lineage>
        <taxon>Bacteria</taxon>
        <taxon>Bacillati</taxon>
        <taxon>Actinomycetota</taxon>
        <taxon>Actinomycetes</taxon>
        <taxon>Micrococcales</taxon>
        <taxon>Micrococcaceae</taxon>
        <taxon>Pseudarthrobacter</taxon>
    </lineage>
</organism>
<dbReference type="GO" id="GO:0016020">
    <property type="term" value="C:membrane"/>
    <property type="evidence" value="ECO:0007669"/>
    <property type="project" value="UniProtKB-SubCell"/>
</dbReference>
<gene>
    <name evidence="7" type="ORF">SAMN04489743_3404</name>
</gene>
<evidence type="ECO:0000313" key="8">
    <source>
        <dbReference type="Proteomes" id="UP000198751"/>
    </source>
</evidence>
<sequence>MTELLGLVLVSCVFGLAVHKWGFPKCALILILLSAAVVPRNLTQEVAFRHIGIASPMPRPTTYLVTVGVTLLGTLFMARTRRGAWTWVPFVVSLVASASLVWAGGPVQDAGLIQLLLAPAAWIVGMSLSTHLAADGGRFLIRAVALVVFLQLAVCLLQTMGIQVNPMEATQEAILGSRANGTLGHPNDLGKVIFLLLAMLLPFGRSLNRLDSNIWKAAVGSAFIVLAMTGGRAVSAAAVCMLTLWAVLAPGAKSRRGGKLVALGVALSVSAFLAGTLLARFDEDPQGGDRSTLTDIAWAQIGSNLWAGVGPNSYVDAVGSYNALTASGVPVHNAFLLALAELGLVSTALLLLPFAAGLLMCLRRLRLANQSGEASRVFVSAMPGLYLIGSTGWGILGGYVLPILALTFGLLNGWSFGEPRKSGDLKWSRIGSSGVPIRNGAPTVASSSQRKSIS</sequence>
<reference evidence="8" key="1">
    <citation type="submission" date="2016-10" db="EMBL/GenBank/DDBJ databases">
        <authorList>
            <person name="Varghese N."/>
            <person name="Submissions S."/>
        </authorList>
    </citation>
    <scope>NUCLEOTIDE SEQUENCE [LARGE SCALE GENOMIC DNA]</scope>
    <source>
        <strain evidence="8">IMMIB L-1606</strain>
    </source>
</reference>
<feature type="transmembrane region" description="Helical" evidence="5">
    <location>
        <begin position="260"/>
        <end position="281"/>
    </location>
</feature>
<evidence type="ECO:0000256" key="2">
    <source>
        <dbReference type="ARBA" id="ARBA00022692"/>
    </source>
</evidence>
<keyword evidence="8" id="KW-1185">Reference proteome</keyword>
<feature type="domain" description="O-antigen ligase-related" evidence="6">
    <location>
        <begin position="219"/>
        <end position="350"/>
    </location>
</feature>
<dbReference type="Proteomes" id="UP000198751">
    <property type="component" value="Chromosome I"/>
</dbReference>
<keyword evidence="7" id="KW-0436">Ligase</keyword>
<protein>
    <submittedName>
        <fullName evidence="7">O-antigen ligase</fullName>
    </submittedName>
</protein>
<proteinExistence type="predicted"/>
<evidence type="ECO:0000313" key="7">
    <source>
        <dbReference type="EMBL" id="SDT52788.1"/>
    </source>
</evidence>
<name>A0A1H2B3N3_9MICC</name>
<feature type="transmembrane region" description="Helical" evidence="5">
    <location>
        <begin position="219"/>
        <end position="248"/>
    </location>
</feature>
<feature type="transmembrane region" description="Helical" evidence="5">
    <location>
        <begin position="115"/>
        <end position="133"/>
    </location>
</feature>
<dbReference type="EMBL" id="LT629779">
    <property type="protein sequence ID" value="SDT52788.1"/>
    <property type="molecule type" value="Genomic_DNA"/>
</dbReference>
<accession>A0A1H2B3N3</accession>
<dbReference type="Pfam" id="PF04932">
    <property type="entry name" value="Wzy_C"/>
    <property type="match status" value="1"/>
</dbReference>
<dbReference type="PANTHER" id="PTHR37422">
    <property type="entry name" value="TEICHURONIC ACID BIOSYNTHESIS PROTEIN TUAE"/>
    <property type="match status" value="1"/>
</dbReference>
<keyword evidence="4 5" id="KW-0472">Membrane</keyword>
<keyword evidence="3 5" id="KW-1133">Transmembrane helix</keyword>
<dbReference type="InterPro" id="IPR051533">
    <property type="entry name" value="WaaL-like"/>
</dbReference>
<keyword evidence="2 5" id="KW-0812">Transmembrane</keyword>
<dbReference type="PANTHER" id="PTHR37422:SF21">
    <property type="entry name" value="EXOQ-LIKE PROTEIN"/>
    <property type="match status" value="1"/>
</dbReference>
<evidence type="ECO:0000259" key="6">
    <source>
        <dbReference type="Pfam" id="PF04932"/>
    </source>
</evidence>
<evidence type="ECO:0000256" key="4">
    <source>
        <dbReference type="ARBA" id="ARBA00023136"/>
    </source>
</evidence>
<dbReference type="AlphaFoldDB" id="A0A1H2B3N3"/>
<dbReference type="RefSeq" id="WP_407681222.1">
    <property type="nucleotide sequence ID" value="NZ_LT629779.1"/>
</dbReference>
<evidence type="ECO:0000256" key="1">
    <source>
        <dbReference type="ARBA" id="ARBA00004141"/>
    </source>
</evidence>
<evidence type="ECO:0000256" key="5">
    <source>
        <dbReference type="SAM" id="Phobius"/>
    </source>
</evidence>
<evidence type="ECO:0000256" key="3">
    <source>
        <dbReference type="ARBA" id="ARBA00022989"/>
    </source>
</evidence>
<feature type="transmembrane region" description="Helical" evidence="5">
    <location>
        <begin position="139"/>
        <end position="157"/>
    </location>
</feature>
<dbReference type="GO" id="GO:0016874">
    <property type="term" value="F:ligase activity"/>
    <property type="evidence" value="ECO:0007669"/>
    <property type="project" value="UniProtKB-KW"/>
</dbReference>
<comment type="subcellular location">
    <subcellularLocation>
        <location evidence="1">Membrane</location>
        <topology evidence="1">Multi-pass membrane protein</topology>
    </subcellularLocation>
</comment>
<dbReference type="InterPro" id="IPR007016">
    <property type="entry name" value="O-antigen_ligase-rel_domated"/>
</dbReference>
<feature type="transmembrane region" description="Helical" evidence="5">
    <location>
        <begin position="84"/>
        <end position="103"/>
    </location>
</feature>